<dbReference type="EMBL" id="CP103300">
    <property type="protein sequence ID" value="UYM15721.1"/>
    <property type="molecule type" value="Genomic_DNA"/>
</dbReference>
<name>A0ABY6GUI7_9GAMM</name>
<accession>A0ABY6GUI7</accession>
<proteinExistence type="predicted"/>
<dbReference type="RefSeq" id="WP_262597886.1">
    <property type="nucleotide sequence ID" value="NZ_CP103300.1"/>
</dbReference>
<protein>
    <submittedName>
        <fullName evidence="1">Uncharacterized protein</fullName>
    </submittedName>
</protein>
<sequence length="354" mass="41100">MKYSLVIYYLLLPLMIIGISKQAVSATLPTTRTNDLYTPLHIDSSQCKEQLSDNLDNIKEYFQLTDTKDNIHQYYLMTCMGSYQKNFLSDNQELPTDREELMSKKDMIAKKLADGFIDCLEKSQSRIMEKKMSGTTINYYMPSGAEIYTALTPHKLMSIEQVEENSQSIIDLLIIKNDQIGSDLKKLDRKSVASYLYSKVGIPTENFLRNMNHIDHKVNCYCELSDNKKTPLRRLTDFTSLLITSAQYHELAAEKLIEKVSELLIITITEWLTKPENIHPCFKKGCDSIFWYTIARISVTHDEKVHDSYQSGKMSHWFELGAENSDKTRELIKSFKEYMKNDTCLKYKLKFKDL</sequence>
<organism evidence="1 2">
    <name type="scientific">Endozoicomonas euniceicola</name>
    <dbReference type="NCBI Taxonomy" id="1234143"/>
    <lineage>
        <taxon>Bacteria</taxon>
        <taxon>Pseudomonadati</taxon>
        <taxon>Pseudomonadota</taxon>
        <taxon>Gammaproteobacteria</taxon>
        <taxon>Oceanospirillales</taxon>
        <taxon>Endozoicomonadaceae</taxon>
        <taxon>Endozoicomonas</taxon>
    </lineage>
</organism>
<gene>
    <name evidence="1" type="ORF">NX720_23305</name>
</gene>
<keyword evidence="2" id="KW-1185">Reference proteome</keyword>
<evidence type="ECO:0000313" key="2">
    <source>
        <dbReference type="Proteomes" id="UP001163255"/>
    </source>
</evidence>
<dbReference type="Proteomes" id="UP001163255">
    <property type="component" value="Chromosome"/>
</dbReference>
<evidence type="ECO:0000313" key="1">
    <source>
        <dbReference type="EMBL" id="UYM15721.1"/>
    </source>
</evidence>
<reference evidence="1" key="1">
    <citation type="submission" date="2022-10" db="EMBL/GenBank/DDBJ databases">
        <title>Completed Genome Sequence of two octocoral isolated bacterium, Endozoicomonas euniceicola EF212T and Endozoicomonas gorgoniicola PS125T.</title>
        <authorList>
            <person name="Chiou Y.-J."/>
            <person name="Chen Y.-H."/>
        </authorList>
    </citation>
    <scope>NUCLEOTIDE SEQUENCE</scope>
    <source>
        <strain evidence="1">EF212</strain>
    </source>
</reference>